<proteinExistence type="predicted"/>
<dbReference type="Proteomes" id="UP000789860">
    <property type="component" value="Unassembled WGS sequence"/>
</dbReference>
<organism evidence="1 2">
    <name type="scientific">Scutellospora calospora</name>
    <dbReference type="NCBI Taxonomy" id="85575"/>
    <lineage>
        <taxon>Eukaryota</taxon>
        <taxon>Fungi</taxon>
        <taxon>Fungi incertae sedis</taxon>
        <taxon>Mucoromycota</taxon>
        <taxon>Glomeromycotina</taxon>
        <taxon>Glomeromycetes</taxon>
        <taxon>Diversisporales</taxon>
        <taxon>Gigasporaceae</taxon>
        <taxon>Scutellospora</taxon>
    </lineage>
</organism>
<dbReference type="EMBL" id="CAJVPM010014585">
    <property type="protein sequence ID" value="CAG8601840.1"/>
    <property type="molecule type" value="Genomic_DNA"/>
</dbReference>
<accession>A0ACA9MR24</accession>
<evidence type="ECO:0000313" key="2">
    <source>
        <dbReference type="Proteomes" id="UP000789860"/>
    </source>
</evidence>
<sequence length="105" mass="12225">LKYYEKDLTEEKLQTCANMMTASIDLSLETDIFNTNNIFDTSETKLNIEDIADLTLLLFNFNNTELYYKNLKLQSKLVLSKSYRNIDFKILNIVDKVLGIETDNN</sequence>
<name>A0ACA9MR24_9GLOM</name>
<gene>
    <name evidence="1" type="ORF">SCALOS_LOCUS6949</name>
</gene>
<evidence type="ECO:0000313" key="1">
    <source>
        <dbReference type="EMBL" id="CAG8601840.1"/>
    </source>
</evidence>
<protein>
    <submittedName>
        <fullName evidence="1">6054_t:CDS:1</fullName>
    </submittedName>
</protein>
<reference evidence="1" key="1">
    <citation type="submission" date="2021-06" db="EMBL/GenBank/DDBJ databases">
        <authorList>
            <person name="Kallberg Y."/>
            <person name="Tangrot J."/>
            <person name="Rosling A."/>
        </authorList>
    </citation>
    <scope>NUCLEOTIDE SEQUENCE</scope>
    <source>
        <strain evidence="1">AU212A</strain>
    </source>
</reference>
<feature type="non-terminal residue" evidence="1">
    <location>
        <position position="1"/>
    </location>
</feature>
<keyword evidence="2" id="KW-1185">Reference proteome</keyword>
<comment type="caution">
    <text evidence="1">The sequence shown here is derived from an EMBL/GenBank/DDBJ whole genome shotgun (WGS) entry which is preliminary data.</text>
</comment>